<evidence type="ECO:0000313" key="1">
    <source>
        <dbReference type="EMBL" id="GBM28286.1"/>
    </source>
</evidence>
<evidence type="ECO:0000313" key="2">
    <source>
        <dbReference type="Proteomes" id="UP000499080"/>
    </source>
</evidence>
<accession>A0A4Y2EJ40</accession>
<dbReference type="EMBL" id="BGPR01000608">
    <property type="protein sequence ID" value="GBM28286.1"/>
    <property type="molecule type" value="Genomic_DNA"/>
</dbReference>
<dbReference type="AlphaFoldDB" id="A0A4Y2EJ40"/>
<reference evidence="1 2" key="1">
    <citation type="journal article" date="2019" name="Sci. Rep.">
        <title>Orb-weaving spider Araneus ventricosus genome elucidates the spidroin gene catalogue.</title>
        <authorList>
            <person name="Kono N."/>
            <person name="Nakamura H."/>
            <person name="Ohtoshi R."/>
            <person name="Moran D.A.P."/>
            <person name="Shinohara A."/>
            <person name="Yoshida Y."/>
            <person name="Fujiwara M."/>
            <person name="Mori M."/>
            <person name="Tomita M."/>
            <person name="Arakawa K."/>
        </authorList>
    </citation>
    <scope>NUCLEOTIDE SEQUENCE [LARGE SCALE GENOMIC DNA]</scope>
</reference>
<gene>
    <name evidence="1" type="ORF">AVEN_233162_1</name>
</gene>
<sequence>MLCVKFQNEGFVVKQAEEYADYLIIKSALEIEKRSQCVMVVGEDIDLLVIMAASTNSASIFFLKPGRGQGCTNSLEDSIITNLANQEAEIDIRMEDIILEVDLEEEYQKFQMEESESKQTDINDYD</sequence>
<dbReference type="Proteomes" id="UP000499080">
    <property type="component" value="Unassembled WGS sequence"/>
</dbReference>
<name>A0A4Y2EJ40_ARAVE</name>
<dbReference type="OrthoDB" id="10059378at2759"/>
<organism evidence="1 2">
    <name type="scientific">Araneus ventricosus</name>
    <name type="common">Orbweaver spider</name>
    <name type="synonym">Epeira ventricosa</name>
    <dbReference type="NCBI Taxonomy" id="182803"/>
    <lineage>
        <taxon>Eukaryota</taxon>
        <taxon>Metazoa</taxon>
        <taxon>Ecdysozoa</taxon>
        <taxon>Arthropoda</taxon>
        <taxon>Chelicerata</taxon>
        <taxon>Arachnida</taxon>
        <taxon>Araneae</taxon>
        <taxon>Araneomorphae</taxon>
        <taxon>Entelegynae</taxon>
        <taxon>Araneoidea</taxon>
        <taxon>Araneidae</taxon>
        <taxon>Araneus</taxon>
    </lineage>
</organism>
<keyword evidence="2" id="KW-1185">Reference proteome</keyword>
<comment type="caution">
    <text evidence="1">The sequence shown here is derived from an EMBL/GenBank/DDBJ whole genome shotgun (WGS) entry which is preliminary data.</text>
</comment>
<evidence type="ECO:0008006" key="3">
    <source>
        <dbReference type="Google" id="ProtNLM"/>
    </source>
</evidence>
<protein>
    <recommendedName>
        <fullName evidence="3">NYN domain-containing protein</fullName>
    </recommendedName>
</protein>
<proteinExistence type="predicted"/>